<comment type="caution">
    <text evidence="1">The sequence shown here is derived from an EMBL/GenBank/DDBJ whole genome shotgun (WGS) entry which is preliminary data.</text>
</comment>
<sequence>MKVTFELFLKEFIIIHFRKETMDKGLSLWIEGFKKEYVDISLTIFGKSLISPNMKALEVINLLPEHHKKIFLKRINDLNFFKYMKDFLRNHLRIYGTKNDDFAIEVVKILNELFS</sequence>
<gene>
    <name evidence="1" type="ORF">A2J07_00455</name>
</gene>
<dbReference type="Proteomes" id="UP000075816">
    <property type="component" value="Unassembled WGS sequence"/>
</dbReference>
<name>A0A162J6S9_9FUSO</name>
<evidence type="ECO:0000313" key="2">
    <source>
        <dbReference type="Proteomes" id="UP000075816"/>
    </source>
</evidence>
<accession>A0A162J6S9</accession>
<organism evidence="1 2">
    <name type="scientific">Fusobacterium necrophorum subsp. funduliforme</name>
    <dbReference type="NCBI Taxonomy" id="143387"/>
    <lineage>
        <taxon>Bacteria</taxon>
        <taxon>Fusobacteriati</taxon>
        <taxon>Fusobacteriota</taxon>
        <taxon>Fusobacteriia</taxon>
        <taxon>Fusobacteriales</taxon>
        <taxon>Fusobacteriaceae</taxon>
        <taxon>Fusobacterium</taxon>
    </lineage>
</organism>
<proteinExistence type="predicted"/>
<evidence type="ECO:0000313" key="1">
    <source>
        <dbReference type="EMBL" id="KYL05239.1"/>
    </source>
</evidence>
<protein>
    <submittedName>
        <fullName evidence="1">Uncharacterized protein</fullName>
    </submittedName>
</protein>
<dbReference type="EMBL" id="LVEA01000001">
    <property type="protein sequence ID" value="KYL05239.1"/>
    <property type="molecule type" value="Genomic_DNA"/>
</dbReference>
<dbReference type="RefSeq" id="WP_062680728.1">
    <property type="nucleotide sequence ID" value="NZ_LVEA01000001.1"/>
</dbReference>
<dbReference type="AlphaFoldDB" id="A0A162J6S9"/>
<reference evidence="1 2" key="1">
    <citation type="submission" date="2016-03" db="EMBL/GenBank/DDBJ databases">
        <title>Comparative genomics of human isolates of Fusobacterium necrophorum.</title>
        <authorList>
            <person name="Jensen A."/>
            <person name="Bank S."/>
            <person name="Andersen P.S."/>
            <person name="Kristensen L.H."/>
            <person name="Prag J."/>
        </authorList>
    </citation>
    <scope>NUCLEOTIDE SEQUENCE [LARGE SCALE GENOMIC DNA]</scope>
    <source>
        <strain evidence="1 2">LS_1264</strain>
    </source>
</reference>